<comment type="catalytic activity">
    <reaction evidence="5">
        <text>[protein]-peptidylproline (omega=180) = [protein]-peptidylproline (omega=0)</text>
        <dbReference type="Rhea" id="RHEA:16237"/>
        <dbReference type="Rhea" id="RHEA-COMP:10747"/>
        <dbReference type="Rhea" id="RHEA-COMP:10748"/>
        <dbReference type="ChEBI" id="CHEBI:83833"/>
        <dbReference type="ChEBI" id="CHEBI:83834"/>
        <dbReference type="EC" id="5.2.1.8"/>
    </reaction>
</comment>
<dbReference type="PROSITE" id="PS50072">
    <property type="entry name" value="CSA_PPIASE_2"/>
    <property type="match status" value="1"/>
</dbReference>
<evidence type="ECO:0000256" key="3">
    <source>
        <dbReference type="ARBA" id="ARBA00023110"/>
    </source>
</evidence>
<dbReference type="CDD" id="cd00317">
    <property type="entry name" value="cyclophilin"/>
    <property type="match status" value="1"/>
</dbReference>
<keyword evidence="4 5" id="KW-0413">Isomerase</keyword>
<reference evidence="8" key="1">
    <citation type="submission" date="2014-05" db="EMBL/GenBank/DDBJ databases">
        <authorList>
            <person name="Kube M."/>
        </authorList>
    </citation>
    <scope>NUCLEOTIDE SEQUENCE [LARGE SCALE GENOMIC DNA]</scope>
</reference>
<evidence type="ECO:0000256" key="4">
    <source>
        <dbReference type="ARBA" id="ARBA00023235"/>
    </source>
</evidence>
<dbReference type="Gene3D" id="2.40.100.10">
    <property type="entry name" value="Cyclophilin-like"/>
    <property type="match status" value="1"/>
</dbReference>
<dbReference type="PANTHER" id="PTHR45625:SF4">
    <property type="entry name" value="PEPTIDYLPROLYL ISOMERASE DOMAIN AND WD REPEAT-CONTAINING PROTEIN 1"/>
    <property type="match status" value="1"/>
</dbReference>
<dbReference type="HOGENOM" id="CLU_012062_16_0_14"/>
<dbReference type="PANTHER" id="PTHR45625">
    <property type="entry name" value="PEPTIDYL-PROLYL CIS-TRANS ISOMERASE-RELATED"/>
    <property type="match status" value="1"/>
</dbReference>
<dbReference type="KEGG" id="aoc:Aocu_09120"/>
<evidence type="ECO:0000256" key="2">
    <source>
        <dbReference type="ARBA" id="ARBA00007365"/>
    </source>
</evidence>
<dbReference type="EC" id="5.2.1.8" evidence="5"/>
<dbReference type="PIRSF" id="PIRSF001467">
    <property type="entry name" value="Peptidylpro_ismrse"/>
    <property type="match status" value="1"/>
</dbReference>
<dbReference type="STRING" id="35623.Aocu_09120"/>
<dbReference type="PROSITE" id="PS00170">
    <property type="entry name" value="CSA_PPIASE_1"/>
    <property type="match status" value="1"/>
</dbReference>
<dbReference type="PATRIC" id="fig|35623.3.peg.911"/>
<proteinExistence type="inferred from homology"/>
<evidence type="ECO:0000313" key="7">
    <source>
        <dbReference type="EMBL" id="CDR30985.1"/>
    </source>
</evidence>
<dbReference type="GO" id="GO:0003755">
    <property type="term" value="F:peptidyl-prolyl cis-trans isomerase activity"/>
    <property type="evidence" value="ECO:0007669"/>
    <property type="project" value="UniProtKB-UniRule"/>
</dbReference>
<dbReference type="EMBL" id="LK028559">
    <property type="protein sequence ID" value="CDR30985.1"/>
    <property type="molecule type" value="Genomic_DNA"/>
</dbReference>
<dbReference type="SUPFAM" id="SSF50891">
    <property type="entry name" value="Cyclophilin-like"/>
    <property type="match status" value="1"/>
</dbReference>
<dbReference type="Proteomes" id="UP000032434">
    <property type="component" value="Chromosome 1"/>
</dbReference>
<dbReference type="InterPro" id="IPR002130">
    <property type="entry name" value="Cyclophilin-type_PPIase_dom"/>
</dbReference>
<keyword evidence="8" id="KW-1185">Reference proteome</keyword>
<name>A0A061AAR0_9MOLU</name>
<dbReference type="GO" id="GO:0006457">
    <property type="term" value="P:protein folding"/>
    <property type="evidence" value="ECO:0007669"/>
    <property type="project" value="InterPro"/>
</dbReference>
<sequence>MSNIKVKMNVKSFGSITLELYPEVAPNTVANFVDYVQKKFYNGLIFHRIIKGFMIQGGGSMKDKERPIAGEFKSNGFVNTLKHTRGVISMARTSDPNSATSQFFIMHKDSPHLDDAYAAFGKVIEGIEVVDKIASVRTNPYDQPYEDVVIEEVILLTDNFTLKPVQYV</sequence>
<dbReference type="FunCoup" id="A0A061AAR0">
    <property type="interactions" value="206"/>
</dbReference>
<feature type="domain" description="PPIase cyclophilin-type" evidence="6">
    <location>
        <begin position="3"/>
        <end position="155"/>
    </location>
</feature>
<keyword evidence="3 5" id="KW-0697">Rotamase</keyword>
<accession>A0A061AAR0</accession>
<dbReference type="AlphaFoldDB" id="A0A061AAR0"/>
<dbReference type="OrthoDB" id="9807797at2"/>
<gene>
    <name evidence="7" type="primary">ppiB</name>
    <name evidence="7" type="ORF">Aocu_09120</name>
</gene>
<dbReference type="InterPro" id="IPR044666">
    <property type="entry name" value="Cyclophilin_A-like"/>
</dbReference>
<dbReference type="PRINTS" id="PR00153">
    <property type="entry name" value="CSAPPISMRASE"/>
</dbReference>
<dbReference type="Pfam" id="PF00160">
    <property type="entry name" value="Pro_isomerase"/>
    <property type="match status" value="1"/>
</dbReference>
<evidence type="ECO:0000259" key="6">
    <source>
        <dbReference type="PROSITE" id="PS50072"/>
    </source>
</evidence>
<protein>
    <recommendedName>
        <fullName evidence="5">Peptidyl-prolyl cis-trans isomerase</fullName>
        <shortName evidence="5">PPIase</shortName>
        <ecNumber evidence="5">5.2.1.8</ecNumber>
    </recommendedName>
</protein>
<comment type="function">
    <text evidence="1 5">PPIases accelerate the folding of proteins. It catalyzes the cis-trans isomerization of proline imidic peptide bonds in oligopeptides.</text>
</comment>
<evidence type="ECO:0000256" key="1">
    <source>
        <dbReference type="ARBA" id="ARBA00002388"/>
    </source>
</evidence>
<dbReference type="InterPro" id="IPR029000">
    <property type="entry name" value="Cyclophilin-like_dom_sf"/>
</dbReference>
<dbReference type="RefSeq" id="WP_045749452.1">
    <property type="nucleotide sequence ID" value="NZ_FUZK01000001.1"/>
</dbReference>
<comment type="similarity">
    <text evidence="2 5">Belongs to the cyclophilin-type PPIase family.</text>
</comment>
<evidence type="ECO:0000256" key="5">
    <source>
        <dbReference type="RuleBase" id="RU363019"/>
    </source>
</evidence>
<dbReference type="InterPro" id="IPR024936">
    <property type="entry name" value="Cyclophilin-type_PPIase"/>
</dbReference>
<dbReference type="InterPro" id="IPR020892">
    <property type="entry name" value="Cyclophilin-type_PPIase_CS"/>
</dbReference>
<evidence type="ECO:0000313" key="8">
    <source>
        <dbReference type="Proteomes" id="UP000032434"/>
    </source>
</evidence>
<organism evidence="7 8">
    <name type="scientific">Acholeplasma oculi</name>
    <dbReference type="NCBI Taxonomy" id="35623"/>
    <lineage>
        <taxon>Bacteria</taxon>
        <taxon>Bacillati</taxon>
        <taxon>Mycoplasmatota</taxon>
        <taxon>Mollicutes</taxon>
        <taxon>Acholeplasmatales</taxon>
        <taxon>Acholeplasmataceae</taxon>
        <taxon>Acholeplasma</taxon>
    </lineage>
</organism>
<dbReference type="InParanoid" id="A0A061AAR0"/>